<dbReference type="RefSeq" id="WP_150569665.1">
    <property type="nucleotide sequence ID" value="NZ_CABVHF010000002.1"/>
</dbReference>
<dbReference type="OrthoDB" id="1467561at2"/>
<organism evidence="2 3">
    <name type="scientific">Pseudomonas fluorescens</name>
    <dbReference type="NCBI Taxonomy" id="294"/>
    <lineage>
        <taxon>Bacteria</taxon>
        <taxon>Pseudomonadati</taxon>
        <taxon>Pseudomonadota</taxon>
        <taxon>Gammaproteobacteria</taxon>
        <taxon>Pseudomonadales</taxon>
        <taxon>Pseudomonadaceae</taxon>
        <taxon>Pseudomonas</taxon>
    </lineage>
</organism>
<evidence type="ECO:0000256" key="1">
    <source>
        <dbReference type="SAM" id="Coils"/>
    </source>
</evidence>
<dbReference type="Proteomes" id="UP000399692">
    <property type="component" value="Unassembled WGS sequence"/>
</dbReference>
<accession>A0A5E6R218</accession>
<evidence type="ECO:0000313" key="3">
    <source>
        <dbReference type="Proteomes" id="UP000399692"/>
    </source>
</evidence>
<proteinExistence type="predicted"/>
<dbReference type="AlphaFoldDB" id="A0A5E6R218"/>
<dbReference type="EMBL" id="CABVHF010000002">
    <property type="protein sequence ID" value="VVM59245.1"/>
    <property type="molecule type" value="Genomic_DNA"/>
</dbReference>
<evidence type="ECO:0000313" key="2">
    <source>
        <dbReference type="EMBL" id="VVM59245.1"/>
    </source>
</evidence>
<gene>
    <name evidence="2" type="ORF">PS631_01206</name>
</gene>
<keyword evidence="1" id="KW-0175">Coiled coil</keyword>
<sequence length="151" mass="17161">MSRDHARIVEVCRQVDVGKAYQTHLDEVLDARAASALAEDARCAFDLATQLVRAKHLLPEAEASLSQRDFWQAYLRERHETTFDALIAEYAAQGEQLDQEREQLTSQDYTQRWQDLLDAREAALQALSLELTREALEQDATRLSSTSPAQE</sequence>
<name>A0A5E6R218_PSEFL</name>
<protein>
    <submittedName>
        <fullName evidence="2">Uncharacterized protein</fullName>
    </submittedName>
</protein>
<feature type="coiled-coil region" evidence="1">
    <location>
        <begin position="87"/>
        <end position="139"/>
    </location>
</feature>
<reference evidence="2 3" key="1">
    <citation type="submission" date="2019-09" db="EMBL/GenBank/DDBJ databases">
        <authorList>
            <person name="Chandra G."/>
            <person name="Truman W A."/>
        </authorList>
    </citation>
    <scope>NUCLEOTIDE SEQUENCE [LARGE SCALE GENOMIC DNA]</scope>
    <source>
        <strain evidence="2">PS631</strain>
    </source>
</reference>